<dbReference type="KEGG" id="anp:FK178_07895"/>
<feature type="transmembrane region" description="Helical" evidence="1">
    <location>
        <begin position="98"/>
        <end position="116"/>
    </location>
</feature>
<accession>A0A5B8YM03</accession>
<keyword evidence="3" id="KW-1185">Reference proteome</keyword>
<dbReference type="OrthoDB" id="5360192at2"/>
<keyword evidence="1" id="KW-1133">Transmembrane helix</keyword>
<dbReference type="AlphaFoldDB" id="A0A5B8YM03"/>
<dbReference type="Proteomes" id="UP000321954">
    <property type="component" value="Chromosome"/>
</dbReference>
<feature type="transmembrane region" description="Helical" evidence="1">
    <location>
        <begin position="7"/>
        <end position="24"/>
    </location>
</feature>
<feature type="transmembrane region" description="Helical" evidence="1">
    <location>
        <begin position="30"/>
        <end position="52"/>
    </location>
</feature>
<keyword evidence="1" id="KW-0472">Membrane</keyword>
<keyword evidence="1" id="KW-0812">Transmembrane</keyword>
<evidence type="ECO:0000256" key="1">
    <source>
        <dbReference type="SAM" id="Phobius"/>
    </source>
</evidence>
<sequence>MRKVKKRYLYSAIFLFLTELYIAMNVKDDFIRPYLGDFLVVILIYCSLKAFVRVSTFKAIIIVLLFSYLVELSQFFSLANRLGLGDNTIALMLLGNSFSWSDLVAYTVAGIFILSLESVMKGSFKKTPKPVTTANLN</sequence>
<evidence type="ECO:0000313" key="3">
    <source>
        <dbReference type="Proteomes" id="UP000321954"/>
    </source>
</evidence>
<evidence type="ECO:0000313" key="2">
    <source>
        <dbReference type="EMBL" id="QED37653.1"/>
    </source>
</evidence>
<reference evidence="2 3" key="1">
    <citation type="submission" date="2019-08" db="EMBL/GenBank/DDBJ databases">
        <title>Antarcticibacterium arcticum sp. nov., a bacterium isolated from marine sediment of the Canadian Beaufort Sea.</title>
        <authorList>
            <person name="Lee Y.M."/>
            <person name="Baek K."/>
            <person name="Lee D.-H."/>
            <person name="Shin S.C."/>
            <person name="Jin Y.K."/>
            <person name="Park Y."/>
        </authorList>
    </citation>
    <scope>NUCLEOTIDE SEQUENCE [LARGE SCALE GENOMIC DNA]</scope>
    <source>
        <strain evidence="2 3">PAMC 28998</strain>
    </source>
</reference>
<gene>
    <name evidence="2" type="ORF">FK178_07895</name>
</gene>
<feature type="transmembrane region" description="Helical" evidence="1">
    <location>
        <begin position="59"/>
        <end position="78"/>
    </location>
</feature>
<organism evidence="2 3">
    <name type="scientific">Antarcticibacterium arcticum</name>
    <dbReference type="NCBI Taxonomy" id="2585771"/>
    <lineage>
        <taxon>Bacteria</taxon>
        <taxon>Pseudomonadati</taxon>
        <taxon>Bacteroidota</taxon>
        <taxon>Flavobacteriia</taxon>
        <taxon>Flavobacteriales</taxon>
        <taxon>Flavobacteriaceae</taxon>
        <taxon>Antarcticibacterium</taxon>
    </lineage>
</organism>
<dbReference type="InterPro" id="IPR021257">
    <property type="entry name" value="DUF2809"/>
</dbReference>
<proteinExistence type="predicted"/>
<dbReference type="Pfam" id="PF10990">
    <property type="entry name" value="DUF2809"/>
    <property type="match status" value="1"/>
</dbReference>
<protein>
    <submittedName>
        <fullName evidence="2">DUF2809 domain-containing protein</fullName>
    </submittedName>
</protein>
<dbReference type="RefSeq" id="WP_146833206.1">
    <property type="nucleotide sequence ID" value="NZ_CP042476.1"/>
</dbReference>
<dbReference type="EMBL" id="CP042476">
    <property type="protein sequence ID" value="QED37653.1"/>
    <property type="molecule type" value="Genomic_DNA"/>
</dbReference>
<name>A0A5B8YM03_9FLAO</name>